<keyword evidence="13" id="KW-0067">ATP-binding</keyword>
<evidence type="ECO:0000259" key="23">
    <source>
        <dbReference type="Pfam" id="PF02887"/>
    </source>
</evidence>
<dbReference type="NCBIfam" id="NF004491">
    <property type="entry name" value="PRK05826.1"/>
    <property type="match status" value="1"/>
</dbReference>
<dbReference type="InterPro" id="IPR015813">
    <property type="entry name" value="Pyrv/PenolPyrv_kinase-like_dom"/>
</dbReference>
<dbReference type="NCBIfam" id="NF004978">
    <property type="entry name" value="PRK06354.1"/>
    <property type="match status" value="1"/>
</dbReference>
<comment type="pathway">
    <text evidence="3 20">Carbohydrate degradation; glycolysis; pyruvate from D-glyceraldehyde 3-phosphate: step 5/5.</text>
</comment>
<dbReference type="Proteomes" id="UP000199444">
    <property type="component" value="Unassembled WGS sequence"/>
</dbReference>
<dbReference type="SUPFAM" id="SSF52935">
    <property type="entry name" value="PK C-terminal domain-like"/>
    <property type="match status" value="1"/>
</dbReference>
<keyword evidence="14 20" id="KW-0460">Magnesium</keyword>
<dbReference type="Pfam" id="PF00391">
    <property type="entry name" value="PEP-utilizers"/>
    <property type="match status" value="1"/>
</dbReference>
<proteinExistence type="inferred from homology"/>
<dbReference type="InterPro" id="IPR015793">
    <property type="entry name" value="Pyrv_Knase_brl"/>
</dbReference>
<evidence type="ECO:0000256" key="19">
    <source>
        <dbReference type="NCBIfam" id="TIGR01064"/>
    </source>
</evidence>
<feature type="domain" description="Pyruvate kinase C-terminal" evidence="23">
    <location>
        <begin position="358"/>
        <end position="471"/>
    </location>
</feature>
<dbReference type="FunFam" id="2.40.33.10:FF:000001">
    <property type="entry name" value="Pyruvate kinase"/>
    <property type="match status" value="1"/>
</dbReference>
<evidence type="ECO:0000259" key="22">
    <source>
        <dbReference type="Pfam" id="PF00391"/>
    </source>
</evidence>
<dbReference type="Pfam" id="PF02887">
    <property type="entry name" value="PK_C"/>
    <property type="match status" value="1"/>
</dbReference>
<dbReference type="InterPro" id="IPR015795">
    <property type="entry name" value="Pyrv_Knase_C"/>
</dbReference>
<dbReference type="FunFam" id="3.50.30.10:FF:000004">
    <property type="entry name" value="Pyruvate kinase"/>
    <property type="match status" value="1"/>
</dbReference>
<evidence type="ECO:0000256" key="18">
    <source>
        <dbReference type="ARBA" id="ARBA00048152"/>
    </source>
</evidence>
<keyword evidence="17 24" id="KW-0670">Pyruvate</keyword>
<evidence type="ECO:0000256" key="5">
    <source>
        <dbReference type="ARBA" id="ARBA00008663"/>
    </source>
</evidence>
<comment type="similarity">
    <text evidence="4">In the C-terminal section; belongs to the PEP-utilizing enzyme family.</text>
</comment>
<dbReference type="GO" id="GO:0004743">
    <property type="term" value="F:pyruvate kinase activity"/>
    <property type="evidence" value="ECO:0007669"/>
    <property type="project" value="UniProtKB-UniRule"/>
</dbReference>
<dbReference type="PRINTS" id="PR01050">
    <property type="entry name" value="PYRUVTKNASE"/>
</dbReference>
<dbReference type="Gene3D" id="3.50.30.10">
    <property type="entry name" value="Phosphohistidine domain"/>
    <property type="match status" value="1"/>
</dbReference>
<dbReference type="SUPFAM" id="SSF50800">
    <property type="entry name" value="PK beta-barrel domain-like"/>
    <property type="match status" value="1"/>
</dbReference>
<dbReference type="InterPro" id="IPR036918">
    <property type="entry name" value="Pyrv_Knase_C_sf"/>
</dbReference>
<dbReference type="InterPro" id="IPR001697">
    <property type="entry name" value="Pyr_Knase"/>
</dbReference>
<comment type="catalytic activity">
    <reaction evidence="18 20">
        <text>pyruvate + ATP = phosphoenolpyruvate + ADP + H(+)</text>
        <dbReference type="Rhea" id="RHEA:18157"/>
        <dbReference type="ChEBI" id="CHEBI:15361"/>
        <dbReference type="ChEBI" id="CHEBI:15378"/>
        <dbReference type="ChEBI" id="CHEBI:30616"/>
        <dbReference type="ChEBI" id="CHEBI:58702"/>
        <dbReference type="ChEBI" id="CHEBI:456216"/>
        <dbReference type="EC" id="2.7.1.40"/>
    </reaction>
</comment>
<dbReference type="InterPro" id="IPR036637">
    <property type="entry name" value="Phosphohistidine_dom_sf"/>
</dbReference>
<dbReference type="NCBIfam" id="TIGR01064">
    <property type="entry name" value="pyruv_kin"/>
    <property type="match status" value="1"/>
</dbReference>
<dbReference type="FunFam" id="3.40.1380.20:FF:000007">
    <property type="entry name" value="Pyruvate kinase"/>
    <property type="match status" value="1"/>
</dbReference>
<evidence type="ECO:0000313" key="25">
    <source>
        <dbReference type="Proteomes" id="UP000199444"/>
    </source>
</evidence>
<evidence type="ECO:0000256" key="17">
    <source>
        <dbReference type="ARBA" id="ARBA00023317"/>
    </source>
</evidence>
<comment type="cofactor">
    <cofactor evidence="2">
        <name>K(+)</name>
        <dbReference type="ChEBI" id="CHEBI:29103"/>
    </cofactor>
</comment>
<dbReference type="SUPFAM" id="SSF51621">
    <property type="entry name" value="Phosphoenolpyruvate/pyruvate domain"/>
    <property type="match status" value="1"/>
</dbReference>
<evidence type="ECO:0000256" key="14">
    <source>
        <dbReference type="ARBA" id="ARBA00022842"/>
    </source>
</evidence>
<dbReference type="RefSeq" id="WP_092492341.1">
    <property type="nucleotide sequence ID" value="NZ_FNKD01000002.1"/>
</dbReference>
<evidence type="ECO:0000256" key="13">
    <source>
        <dbReference type="ARBA" id="ARBA00022840"/>
    </source>
</evidence>
<protein>
    <recommendedName>
        <fullName evidence="8 19">Pyruvate kinase</fullName>
        <ecNumber evidence="7 19">2.7.1.40</ecNumber>
    </recommendedName>
</protein>
<evidence type="ECO:0000256" key="9">
    <source>
        <dbReference type="ARBA" id="ARBA00022679"/>
    </source>
</evidence>
<dbReference type="GO" id="GO:0005524">
    <property type="term" value="F:ATP binding"/>
    <property type="evidence" value="ECO:0007669"/>
    <property type="project" value="UniProtKB-KW"/>
</dbReference>
<name>A0A1H1AW73_9BACI</name>
<evidence type="ECO:0000256" key="3">
    <source>
        <dbReference type="ARBA" id="ARBA00004997"/>
    </source>
</evidence>
<dbReference type="Pfam" id="PF00224">
    <property type="entry name" value="PK"/>
    <property type="match status" value="1"/>
</dbReference>
<evidence type="ECO:0000256" key="11">
    <source>
        <dbReference type="ARBA" id="ARBA00022741"/>
    </source>
</evidence>
<accession>A0A1H1AW73</accession>
<keyword evidence="25" id="KW-1185">Reference proteome</keyword>
<dbReference type="InterPro" id="IPR018209">
    <property type="entry name" value="Pyrv_Knase_AS"/>
</dbReference>
<dbReference type="Gene3D" id="3.20.20.60">
    <property type="entry name" value="Phosphoenolpyruvate-binding domains"/>
    <property type="match status" value="1"/>
</dbReference>
<dbReference type="Gene3D" id="3.40.1380.20">
    <property type="entry name" value="Pyruvate kinase, C-terminal domain"/>
    <property type="match status" value="1"/>
</dbReference>
<evidence type="ECO:0000256" key="1">
    <source>
        <dbReference type="ARBA" id="ARBA00001946"/>
    </source>
</evidence>
<dbReference type="InterPro" id="IPR040442">
    <property type="entry name" value="Pyrv_kinase-like_dom_sf"/>
</dbReference>
<dbReference type="InterPro" id="IPR015806">
    <property type="entry name" value="Pyrv_Knase_insert_dom_sf"/>
</dbReference>
<feature type="domain" description="Pyruvate kinase barrel" evidence="21">
    <location>
        <begin position="1"/>
        <end position="325"/>
    </location>
</feature>
<dbReference type="GO" id="GO:0006950">
    <property type="term" value="P:response to stress"/>
    <property type="evidence" value="ECO:0007669"/>
    <property type="project" value="UniProtKB-ARBA"/>
</dbReference>
<evidence type="ECO:0000256" key="10">
    <source>
        <dbReference type="ARBA" id="ARBA00022723"/>
    </source>
</evidence>
<dbReference type="AlphaFoldDB" id="A0A1H1AW73"/>
<dbReference type="InterPro" id="IPR008279">
    <property type="entry name" value="PEP-util_enz_mobile_dom"/>
</dbReference>
<keyword evidence="9 20" id="KW-0808">Transferase</keyword>
<dbReference type="PANTHER" id="PTHR11817">
    <property type="entry name" value="PYRUVATE KINASE"/>
    <property type="match status" value="1"/>
</dbReference>
<sequence length="586" mass="63097">MRKTKIVCTIGPASESTEILEQLIESGMNVARLNFSHGDYEEHGHRIRSVKETSEKLGKTTAVLLDTKGPEIRTGSFENGEAELIEDKPVYVSMDEIVGNSERFSVTYQGLIDDVHVGSKILLDDGLIELEVLGIDYSNKEIKTKPLNSGTIKNKKGVNVPNVKVNLPGITEKDAKDIEFGIEQGVDFIAASFVRRPSDILEIRELLEKHNATQIQIIPKIENQEGVDNIESILEVSDGLMVARGDLGVEIPPEDVPLVQKDLIRKCNTAGKPVITATQMLDSMERNPRPTRAEASDVANAIFDGTDAIMLSGETAAGNYPVESVQTMSNIALKAESGLDHKMILTNRSKSVDMTITDAISQSVTHTAMNLSVGAIITPTESGHTARMISKYRPKSPIVAVTFSESVNCQLALVWGVHSIMGQKARSTDEMLDIAVDRGLSTNLFERGSRVLITAGVPVGESGTTNLMKVHVIGDVMAKGQGIGRGNAYGKAIVAKNSKDAIERLGENDILVTYGTDRDMMEAIEKASGIVTQEGGLTSHAAVVGLSLGIPVIVGVKDVFNLIEDSEDITIDGAKGDIYKGHASVL</sequence>
<keyword evidence="10" id="KW-0479">Metal-binding</keyword>
<comment type="similarity">
    <text evidence="5 20">Belongs to the pyruvate kinase family.</text>
</comment>
<evidence type="ECO:0000256" key="8">
    <source>
        <dbReference type="ARBA" id="ARBA00018587"/>
    </source>
</evidence>
<evidence type="ECO:0000256" key="12">
    <source>
        <dbReference type="ARBA" id="ARBA00022777"/>
    </source>
</evidence>
<evidence type="ECO:0000256" key="6">
    <source>
        <dbReference type="ARBA" id="ARBA00011881"/>
    </source>
</evidence>
<evidence type="ECO:0000256" key="4">
    <source>
        <dbReference type="ARBA" id="ARBA00006237"/>
    </source>
</evidence>
<dbReference type="EMBL" id="FNKD01000002">
    <property type="protein sequence ID" value="SDQ43904.1"/>
    <property type="molecule type" value="Genomic_DNA"/>
</dbReference>
<evidence type="ECO:0000256" key="20">
    <source>
        <dbReference type="RuleBase" id="RU000504"/>
    </source>
</evidence>
<dbReference type="SUPFAM" id="SSF52009">
    <property type="entry name" value="Phosphohistidine domain"/>
    <property type="match status" value="1"/>
</dbReference>
<evidence type="ECO:0000313" key="24">
    <source>
        <dbReference type="EMBL" id="SDQ43904.1"/>
    </source>
</evidence>
<comment type="subunit">
    <text evidence="6">Homotetramer.</text>
</comment>
<dbReference type="FunFam" id="3.20.20.60:FF:000001">
    <property type="entry name" value="Pyruvate kinase"/>
    <property type="match status" value="1"/>
</dbReference>
<keyword evidence="15" id="KW-0630">Potassium</keyword>
<dbReference type="InterPro" id="IPR011037">
    <property type="entry name" value="Pyrv_Knase-like_insert_dom_sf"/>
</dbReference>
<dbReference type="GO" id="GO:0000287">
    <property type="term" value="F:magnesium ion binding"/>
    <property type="evidence" value="ECO:0007669"/>
    <property type="project" value="UniProtKB-UniRule"/>
</dbReference>
<evidence type="ECO:0000256" key="7">
    <source>
        <dbReference type="ARBA" id="ARBA00012142"/>
    </source>
</evidence>
<organism evidence="24 25">
    <name type="scientific">Virgibacillus salinus</name>
    <dbReference type="NCBI Taxonomy" id="553311"/>
    <lineage>
        <taxon>Bacteria</taxon>
        <taxon>Bacillati</taxon>
        <taxon>Bacillota</taxon>
        <taxon>Bacilli</taxon>
        <taxon>Bacillales</taxon>
        <taxon>Bacillaceae</taxon>
        <taxon>Virgibacillus</taxon>
    </lineage>
</organism>
<keyword evidence="16 20" id="KW-0324">Glycolysis</keyword>
<gene>
    <name evidence="24" type="ORF">SAMN05216231_1481</name>
</gene>
<dbReference type="GO" id="GO:0016301">
    <property type="term" value="F:kinase activity"/>
    <property type="evidence" value="ECO:0007669"/>
    <property type="project" value="UniProtKB-KW"/>
</dbReference>
<dbReference type="PROSITE" id="PS00110">
    <property type="entry name" value="PYRUVATE_KINASE"/>
    <property type="match status" value="1"/>
</dbReference>
<keyword evidence="12 20" id="KW-0418">Kinase</keyword>
<comment type="cofactor">
    <cofactor evidence="1">
        <name>Mg(2+)</name>
        <dbReference type="ChEBI" id="CHEBI:18420"/>
    </cofactor>
</comment>
<dbReference type="EC" id="2.7.1.40" evidence="7 19"/>
<dbReference type="GO" id="GO:0030955">
    <property type="term" value="F:potassium ion binding"/>
    <property type="evidence" value="ECO:0007669"/>
    <property type="project" value="UniProtKB-UniRule"/>
</dbReference>
<evidence type="ECO:0000256" key="2">
    <source>
        <dbReference type="ARBA" id="ARBA00001958"/>
    </source>
</evidence>
<dbReference type="UniPathway" id="UPA00109">
    <property type="reaction ID" value="UER00188"/>
</dbReference>
<reference evidence="24 25" key="1">
    <citation type="submission" date="2016-10" db="EMBL/GenBank/DDBJ databases">
        <authorList>
            <person name="de Groot N.N."/>
        </authorList>
    </citation>
    <scope>NUCLEOTIDE SEQUENCE [LARGE SCALE GENOMIC DNA]</scope>
    <source>
        <strain evidence="24 25">CGMCC 1.10449</strain>
    </source>
</reference>
<evidence type="ECO:0000256" key="15">
    <source>
        <dbReference type="ARBA" id="ARBA00022958"/>
    </source>
</evidence>
<feature type="domain" description="PEP-utilising enzyme mobile" evidence="22">
    <location>
        <begin position="507"/>
        <end position="576"/>
    </location>
</feature>
<keyword evidence="11" id="KW-0547">Nucleotide-binding</keyword>
<evidence type="ECO:0000256" key="16">
    <source>
        <dbReference type="ARBA" id="ARBA00023152"/>
    </source>
</evidence>
<dbReference type="STRING" id="553311.SAMN05216231_1481"/>
<evidence type="ECO:0000259" key="21">
    <source>
        <dbReference type="Pfam" id="PF00224"/>
    </source>
</evidence>
<dbReference type="Gene3D" id="2.40.33.10">
    <property type="entry name" value="PK beta-barrel domain-like"/>
    <property type="match status" value="1"/>
</dbReference>